<name>A0ABY0EQQ4_CLOTA</name>
<protein>
    <submittedName>
        <fullName evidence="3">Cell wall-binding repeat-containing protein</fullName>
    </submittedName>
</protein>
<feature type="chain" id="PRO_5046209605" evidence="2">
    <location>
        <begin position="30"/>
        <end position="464"/>
    </location>
</feature>
<dbReference type="Gene3D" id="3.40.50.12090">
    <property type="match status" value="3"/>
</dbReference>
<feature type="compositionally biased region" description="Basic and acidic residues" evidence="1">
    <location>
        <begin position="331"/>
        <end position="345"/>
    </location>
</feature>
<dbReference type="SUPFAM" id="SSF89260">
    <property type="entry name" value="Collagen-binding domain"/>
    <property type="match status" value="1"/>
</dbReference>
<dbReference type="PANTHER" id="PTHR30032:SF8">
    <property type="entry name" value="GERMINATION-SPECIFIC N-ACETYLMURAMOYL-L-ALANINE AMIDASE"/>
    <property type="match status" value="1"/>
</dbReference>
<accession>A0ABY0EQQ4</accession>
<dbReference type="Proteomes" id="UP000290273">
    <property type="component" value="Unassembled WGS sequence"/>
</dbReference>
<evidence type="ECO:0000313" key="4">
    <source>
        <dbReference type="Proteomes" id="UP000290273"/>
    </source>
</evidence>
<dbReference type="RefSeq" id="WP_023437588.1">
    <property type="nucleotide sequence ID" value="NZ_CASHSW010000022.1"/>
</dbReference>
<dbReference type="PANTHER" id="PTHR30032">
    <property type="entry name" value="N-ACETYLMURAMOYL-L-ALANINE AMIDASE-RELATED"/>
    <property type="match status" value="1"/>
</dbReference>
<feature type="region of interest" description="Disordered" evidence="1">
    <location>
        <begin position="331"/>
        <end position="378"/>
    </location>
</feature>
<keyword evidence="2" id="KW-0732">Signal</keyword>
<dbReference type="EMBL" id="QMAU01000040">
    <property type="protein sequence ID" value="RXI54569.1"/>
    <property type="molecule type" value="Genomic_DNA"/>
</dbReference>
<dbReference type="Pfam" id="PF04122">
    <property type="entry name" value="CW_binding_2"/>
    <property type="match status" value="3"/>
</dbReference>
<evidence type="ECO:0000256" key="1">
    <source>
        <dbReference type="SAM" id="MobiDB-lite"/>
    </source>
</evidence>
<dbReference type="InterPro" id="IPR051922">
    <property type="entry name" value="Bact_Sporulation_Assoc"/>
</dbReference>
<feature type="compositionally biased region" description="Basic and acidic residues" evidence="1">
    <location>
        <begin position="364"/>
        <end position="378"/>
    </location>
</feature>
<gene>
    <name evidence="3" type="ORF">DP131_09870</name>
</gene>
<comment type="caution">
    <text evidence="3">The sequence shown here is derived from an EMBL/GenBank/DDBJ whole genome shotgun (WGS) entry which is preliminary data.</text>
</comment>
<proteinExistence type="predicted"/>
<feature type="signal peptide" evidence="2">
    <location>
        <begin position="1"/>
        <end position="29"/>
    </location>
</feature>
<dbReference type="InterPro" id="IPR007253">
    <property type="entry name" value="Cell_wall-bd_2"/>
</dbReference>
<organism evidence="3 4">
    <name type="scientific">Clostridium tetani</name>
    <dbReference type="NCBI Taxonomy" id="1513"/>
    <lineage>
        <taxon>Bacteria</taxon>
        <taxon>Bacillati</taxon>
        <taxon>Bacillota</taxon>
        <taxon>Clostridia</taxon>
        <taxon>Eubacteriales</taxon>
        <taxon>Clostridiaceae</taxon>
        <taxon>Clostridium</taxon>
    </lineage>
</organism>
<reference evidence="3 4" key="1">
    <citation type="submission" date="2018-06" db="EMBL/GenBank/DDBJ databases">
        <title>Genome conservation of Clostridium tetani.</title>
        <authorList>
            <person name="Bruggemann H."/>
            <person name="Popoff M.R."/>
        </authorList>
    </citation>
    <scope>NUCLEOTIDE SEQUENCE [LARGE SCALE GENOMIC DNA]</scope>
    <source>
        <strain evidence="3 4">63.05</strain>
    </source>
</reference>
<evidence type="ECO:0000313" key="3">
    <source>
        <dbReference type="EMBL" id="RXI54569.1"/>
    </source>
</evidence>
<sequence>MKKKLLSKIVLTLFTTTLCTLIVSTNTFAKNHHERIYGENRIETSIKISEEGWKDGSKVVIIVQGYNYADALCASPLAKKYNAPIILTALSKLDESAIKELKRLNVEKVFIAGGKAVVSEEVEKQLKSLNVKDIKRLYGQNRYETSLEVAKELGNPKEIFITSGNGYADSLSIAPIAAKKGAPILFSDKNSLKDSVKKYIDNINPNKIYVIGGQGVITDNAVKNIKNLERLSGQDRFETNKNVLSKFKDELKFDNIYIVQGAGTKGNEFADALSCSALAAQNGAPIVLTYKNINKNLKNFVRENLKDSNKITAIGGEANVPSSIMYEITKLDSNKDDKKEKDKETNVSSGGGGGSSSGRGSKPVKPEQPSKPDKEDEVFVVKSDKNKVNIVINNKVAKEVTLTIYDKNNSLTYIGQSKLENGKSLFDTKLEDGKYYGYYKFSGMKKVKIEFEVESGTTGGNVYE</sequence>
<evidence type="ECO:0000256" key="2">
    <source>
        <dbReference type="SAM" id="SignalP"/>
    </source>
</evidence>